<evidence type="ECO:0000256" key="5">
    <source>
        <dbReference type="ARBA" id="ARBA00023242"/>
    </source>
</evidence>
<dbReference type="SMART" id="SM01401">
    <property type="entry name" value="Sds3"/>
    <property type="match status" value="1"/>
</dbReference>
<dbReference type="GO" id="GO:2000210">
    <property type="term" value="P:positive regulation of anoikis"/>
    <property type="evidence" value="ECO:0007669"/>
    <property type="project" value="Ensembl"/>
</dbReference>
<dbReference type="PANTHER" id="PTHR21964">
    <property type="entry name" value="BREAST CANCER METASTASIS-SUPPRESSOR 1"/>
    <property type="match status" value="1"/>
</dbReference>
<dbReference type="Gene3D" id="1.20.5.1500">
    <property type="match status" value="1"/>
</dbReference>
<comment type="subcellular location">
    <subcellularLocation>
        <location evidence="1">Nucleus</location>
    </subcellularLocation>
</comment>
<evidence type="ECO:0000256" key="3">
    <source>
        <dbReference type="ARBA" id="ARBA00023015"/>
    </source>
</evidence>
<reference evidence="8 9" key="1">
    <citation type="journal article" date="2019" name="Proc. Natl. Acad. Sci. U.S.A.">
        <title>Regulatory changes in pterin and carotenoid genes underlie balanced color polymorphisms in the wall lizard.</title>
        <authorList>
            <person name="Andrade P."/>
            <person name="Pinho C."/>
            <person name="Perez I de Lanuza G."/>
            <person name="Afonso S."/>
            <person name="Brejcha J."/>
            <person name="Rubin C.J."/>
            <person name="Wallerman O."/>
            <person name="Pereira P."/>
            <person name="Sabatino S.J."/>
            <person name="Bellati A."/>
            <person name="Pellitteri-Rosa D."/>
            <person name="Bosakova Z."/>
            <person name="Bunikis I."/>
            <person name="Carretero M.A."/>
            <person name="Feiner N."/>
            <person name="Marsik P."/>
            <person name="Pauperio F."/>
            <person name="Salvi D."/>
            <person name="Soler L."/>
            <person name="While G.M."/>
            <person name="Uller T."/>
            <person name="Font E."/>
            <person name="Andersson L."/>
            <person name="Carneiro M."/>
        </authorList>
    </citation>
    <scope>NUCLEOTIDE SEQUENCE</scope>
</reference>
<evidence type="ECO:0000313" key="8">
    <source>
        <dbReference type="Ensembl" id="ENSPMRP00000023270.1"/>
    </source>
</evidence>
<evidence type="ECO:0000256" key="6">
    <source>
        <dbReference type="ARBA" id="ARBA00038256"/>
    </source>
</evidence>
<keyword evidence="3" id="KW-0805">Transcription regulation</keyword>
<keyword evidence="7" id="KW-0175">Coiled coil</keyword>
<protein>
    <submittedName>
        <fullName evidence="8">BRMS1 transcriptional repressor and anoikis regulator</fullName>
    </submittedName>
</protein>
<proteinExistence type="inferred from homology"/>
<feature type="coiled-coil region" evidence="7">
    <location>
        <begin position="11"/>
        <end position="38"/>
    </location>
</feature>
<evidence type="ECO:0000256" key="2">
    <source>
        <dbReference type="ARBA" id="ARBA00022491"/>
    </source>
</evidence>
<dbReference type="Proteomes" id="UP000472272">
    <property type="component" value="Chromosome 16"/>
</dbReference>
<comment type="similarity">
    <text evidence="6">Belongs to the BRMS1 family.</text>
</comment>
<gene>
    <name evidence="8" type="primary">BRMS1</name>
</gene>
<evidence type="ECO:0000313" key="9">
    <source>
        <dbReference type="Proteomes" id="UP000472272"/>
    </source>
</evidence>
<dbReference type="Pfam" id="PF08598">
    <property type="entry name" value="Sds3"/>
    <property type="match status" value="1"/>
</dbReference>
<keyword evidence="2" id="KW-0678">Repressor</keyword>
<organism evidence="8 9">
    <name type="scientific">Podarcis muralis</name>
    <name type="common">Wall lizard</name>
    <name type="synonym">Lacerta muralis</name>
    <dbReference type="NCBI Taxonomy" id="64176"/>
    <lineage>
        <taxon>Eukaryota</taxon>
        <taxon>Metazoa</taxon>
        <taxon>Chordata</taxon>
        <taxon>Craniata</taxon>
        <taxon>Vertebrata</taxon>
        <taxon>Euteleostomi</taxon>
        <taxon>Lepidosauria</taxon>
        <taxon>Squamata</taxon>
        <taxon>Bifurcata</taxon>
        <taxon>Unidentata</taxon>
        <taxon>Episquamata</taxon>
        <taxon>Laterata</taxon>
        <taxon>Lacertibaenia</taxon>
        <taxon>Lacertidae</taxon>
        <taxon>Podarcis</taxon>
    </lineage>
</organism>
<accession>A0A670JGT2</accession>
<evidence type="ECO:0000256" key="4">
    <source>
        <dbReference type="ARBA" id="ARBA00023163"/>
    </source>
</evidence>
<reference evidence="8" key="2">
    <citation type="submission" date="2025-08" db="UniProtKB">
        <authorList>
            <consortium name="Ensembl"/>
        </authorList>
    </citation>
    <scope>IDENTIFICATION</scope>
</reference>
<keyword evidence="4" id="KW-0804">Transcription</keyword>
<evidence type="ECO:0000256" key="7">
    <source>
        <dbReference type="SAM" id="Coils"/>
    </source>
</evidence>
<dbReference type="GO" id="GO:0051059">
    <property type="term" value="F:NF-kappaB binding"/>
    <property type="evidence" value="ECO:0007669"/>
    <property type="project" value="Ensembl"/>
</dbReference>
<keyword evidence="5" id="KW-0539">Nucleus</keyword>
<evidence type="ECO:0000256" key="1">
    <source>
        <dbReference type="ARBA" id="ARBA00004123"/>
    </source>
</evidence>
<name>A0A670JGT2_PODMU</name>
<reference evidence="8" key="3">
    <citation type="submission" date="2025-09" db="UniProtKB">
        <authorList>
            <consortium name="Ensembl"/>
        </authorList>
    </citation>
    <scope>IDENTIFICATION</scope>
</reference>
<dbReference type="FunFam" id="1.20.5.1500:FF:000002">
    <property type="entry name" value="breast cancer metastasis-suppressor 1-like protein-A"/>
    <property type="match status" value="1"/>
</dbReference>
<dbReference type="InterPro" id="IPR013907">
    <property type="entry name" value="Sds3"/>
</dbReference>
<dbReference type="GO" id="GO:0045892">
    <property type="term" value="P:negative regulation of DNA-templated transcription"/>
    <property type="evidence" value="ECO:0007669"/>
    <property type="project" value="Ensembl"/>
</dbReference>
<dbReference type="GO" id="GO:0005654">
    <property type="term" value="C:nucleoplasm"/>
    <property type="evidence" value="ECO:0007669"/>
    <property type="project" value="UniProtKB-ARBA"/>
</dbReference>
<dbReference type="Ensembl" id="ENSPMRT00000024712.1">
    <property type="protein sequence ID" value="ENSPMRP00000023270.1"/>
    <property type="gene ID" value="ENSPMRG00000015111.1"/>
</dbReference>
<sequence>MLSLLPAEMDDEDYERRRSECLDEMLDLEKEFSEVKEKLFKERLSQVKAKLEDVMAGKASEYLDPLGVLQNHMQIRIEVAGIYRGFCLEVIHHKHRCELQGAQQHLESEKLLLFDTLQERLLERIQCLEDDRHSVGLTSEWWDDKLRPKHSSKEWDPLRPGKRKKAPLVSGPYIVYMLHEMDIMEDWTAIKKAKAAVSSPKRKLEGKSPVFSLFIARRRGCGPGSFNKVLIVPECLGGYRSPTEQWFKGRQPLSAWSIGEGYRARTPPPPVFVCVGCMSFHGIWCSLESWVLFCF</sequence>
<dbReference type="GO" id="GO:0005737">
    <property type="term" value="C:cytoplasm"/>
    <property type="evidence" value="ECO:0007669"/>
    <property type="project" value="Ensembl"/>
</dbReference>
<dbReference type="AlphaFoldDB" id="A0A670JGT2"/>
<keyword evidence="9" id="KW-1185">Reference proteome</keyword>
<dbReference type="GeneTree" id="ENSGT00940000161779"/>